<keyword evidence="2" id="KW-0285">Flavoprotein</keyword>
<reference evidence="7" key="2">
    <citation type="submission" date="2023-05" db="EMBL/GenBank/DDBJ databases">
        <authorList>
            <consortium name="Lawrence Berkeley National Laboratory"/>
            <person name="Steindorff A."/>
            <person name="Hensen N."/>
            <person name="Bonometti L."/>
            <person name="Westerberg I."/>
            <person name="Brannstrom I.O."/>
            <person name="Guillou S."/>
            <person name="Cros-Aarteil S."/>
            <person name="Calhoun S."/>
            <person name="Haridas S."/>
            <person name="Kuo A."/>
            <person name="Mondo S."/>
            <person name="Pangilinan J."/>
            <person name="Riley R."/>
            <person name="Labutti K."/>
            <person name="Andreopoulos B."/>
            <person name="Lipzen A."/>
            <person name="Chen C."/>
            <person name="Yanf M."/>
            <person name="Daum C."/>
            <person name="Ng V."/>
            <person name="Clum A."/>
            <person name="Ohm R."/>
            <person name="Martin F."/>
            <person name="Silar P."/>
            <person name="Natvig D."/>
            <person name="Lalanne C."/>
            <person name="Gautier V."/>
            <person name="Ament-Velasquez S.L."/>
            <person name="Kruys A."/>
            <person name="Hutchinson M.I."/>
            <person name="Powell A.J."/>
            <person name="Barry K."/>
            <person name="Miller A.N."/>
            <person name="Grigoriev I.V."/>
            <person name="Debuchy R."/>
            <person name="Gladieux P."/>
            <person name="Thoren M.H."/>
            <person name="Johannesson H."/>
        </authorList>
    </citation>
    <scope>NUCLEOTIDE SEQUENCE</scope>
    <source>
        <strain evidence="7">PSN309</strain>
    </source>
</reference>
<dbReference type="EMBL" id="MU864457">
    <property type="protein sequence ID" value="KAK4185213.1"/>
    <property type="molecule type" value="Genomic_DNA"/>
</dbReference>
<dbReference type="Pfam" id="PF13450">
    <property type="entry name" value="NAD_binding_8"/>
    <property type="match status" value="1"/>
</dbReference>
<dbReference type="PRINTS" id="PR00420">
    <property type="entry name" value="RNGMNOXGNASE"/>
</dbReference>
<evidence type="ECO:0000256" key="1">
    <source>
        <dbReference type="ARBA" id="ARBA00001974"/>
    </source>
</evidence>
<evidence type="ECO:0000256" key="4">
    <source>
        <dbReference type="ARBA" id="ARBA00023002"/>
    </source>
</evidence>
<evidence type="ECO:0000313" key="7">
    <source>
        <dbReference type="EMBL" id="KAK4185213.1"/>
    </source>
</evidence>
<dbReference type="InterPro" id="IPR002938">
    <property type="entry name" value="FAD-bd"/>
</dbReference>
<proteinExistence type="predicted"/>
<reference evidence="7" key="1">
    <citation type="journal article" date="2023" name="Mol. Phylogenet. Evol.">
        <title>Genome-scale phylogeny and comparative genomics of the fungal order Sordariales.</title>
        <authorList>
            <person name="Hensen N."/>
            <person name="Bonometti L."/>
            <person name="Westerberg I."/>
            <person name="Brannstrom I.O."/>
            <person name="Guillou S."/>
            <person name="Cros-Aarteil S."/>
            <person name="Calhoun S."/>
            <person name="Haridas S."/>
            <person name="Kuo A."/>
            <person name="Mondo S."/>
            <person name="Pangilinan J."/>
            <person name="Riley R."/>
            <person name="LaButti K."/>
            <person name="Andreopoulos B."/>
            <person name="Lipzen A."/>
            <person name="Chen C."/>
            <person name="Yan M."/>
            <person name="Daum C."/>
            <person name="Ng V."/>
            <person name="Clum A."/>
            <person name="Steindorff A."/>
            <person name="Ohm R.A."/>
            <person name="Martin F."/>
            <person name="Silar P."/>
            <person name="Natvig D.O."/>
            <person name="Lalanne C."/>
            <person name="Gautier V."/>
            <person name="Ament-Velasquez S.L."/>
            <person name="Kruys A."/>
            <person name="Hutchinson M.I."/>
            <person name="Powell A.J."/>
            <person name="Barry K."/>
            <person name="Miller A.N."/>
            <person name="Grigoriev I.V."/>
            <person name="Debuchy R."/>
            <person name="Gladieux P."/>
            <person name="Hiltunen Thoren M."/>
            <person name="Johannesson H."/>
        </authorList>
    </citation>
    <scope>NUCLEOTIDE SEQUENCE</scope>
    <source>
        <strain evidence="7">PSN309</strain>
    </source>
</reference>
<dbReference type="GO" id="GO:0071949">
    <property type="term" value="F:FAD binding"/>
    <property type="evidence" value="ECO:0007669"/>
    <property type="project" value="InterPro"/>
</dbReference>
<dbReference type="PANTHER" id="PTHR47178:SF6">
    <property type="entry name" value="FAD-BINDING DOMAIN-CONTAINING PROTEIN"/>
    <property type="match status" value="1"/>
</dbReference>
<feature type="domain" description="FAD-binding" evidence="6">
    <location>
        <begin position="114"/>
        <end position="341"/>
    </location>
</feature>
<evidence type="ECO:0000259" key="6">
    <source>
        <dbReference type="Pfam" id="PF01494"/>
    </source>
</evidence>
<dbReference type="Pfam" id="PF01494">
    <property type="entry name" value="FAD_binding_3"/>
    <property type="match status" value="1"/>
</dbReference>
<dbReference type="AlphaFoldDB" id="A0AAN7AFD1"/>
<gene>
    <name evidence="7" type="ORF">QBC35DRAFT_504128</name>
</gene>
<name>A0AAN7AFD1_9PEZI</name>
<comment type="caution">
    <text evidence="7">The sequence shown here is derived from an EMBL/GenBank/DDBJ whole genome shotgun (WGS) entry which is preliminary data.</text>
</comment>
<evidence type="ECO:0000256" key="5">
    <source>
        <dbReference type="ARBA" id="ARBA00023033"/>
    </source>
</evidence>
<dbReference type="Gene3D" id="3.50.50.60">
    <property type="entry name" value="FAD/NAD(P)-binding domain"/>
    <property type="match status" value="1"/>
</dbReference>
<dbReference type="Proteomes" id="UP001302126">
    <property type="component" value="Unassembled WGS sequence"/>
</dbReference>
<dbReference type="PANTHER" id="PTHR47178">
    <property type="entry name" value="MONOOXYGENASE, FAD-BINDING"/>
    <property type="match status" value="1"/>
</dbReference>
<organism evidence="7 8">
    <name type="scientific">Podospora australis</name>
    <dbReference type="NCBI Taxonomy" id="1536484"/>
    <lineage>
        <taxon>Eukaryota</taxon>
        <taxon>Fungi</taxon>
        <taxon>Dikarya</taxon>
        <taxon>Ascomycota</taxon>
        <taxon>Pezizomycotina</taxon>
        <taxon>Sordariomycetes</taxon>
        <taxon>Sordariomycetidae</taxon>
        <taxon>Sordariales</taxon>
        <taxon>Podosporaceae</taxon>
        <taxon>Podospora</taxon>
    </lineage>
</organism>
<evidence type="ECO:0000313" key="8">
    <source>
        <dbReference type="Proteomes" id="UP001302126"/>
    </source>
</evidence>
<dbReference type="SUPFAM" id="SSF51905">
    <property type="entry name" value="FAD/NAD(P)-binding domain"/>
    <property type="match status" value="1"/>
</dbReference>
<keyword evidence="4" id="KW-0560">Oxidoreductase</keyword>
<accession>A0AAN7AFD1</accession>
<sequence>MAPPHVLMIGAGMGGLTLAQALRKQNIPFQIFERDDGPLARGPGYALGLYDLEALFDNSLPDDLPPFSSTCHLLPLDLPSQVIFYFPTGNMAMVEDTPVTPCIRANRFKLRSLLSTGVDIQWGKKAIRFEETPDNVTVHFEDGTTATGDIVVGADGTFSSVRPHFLAQPNDSILQQFPVTVTAGETTLSSPEMQIQLQNGHSCFIAIQPTFVLFSGLNSVKVNGNETSGQYYWVLTEYDLAVSDLNHWSKTVSQAERLARAKQKVQALKPELRVTVERTEVADVKSNAWSAWWDAFIEHPPAVNRVVLIGDAAHPITPIRGEGAIFAIRDAVQLSKVLAGADNNDFPALQASLDSFQKDVLAKGLESIRESRDAYAGKFQRKQHMAWGHDLRPIDAVKPLPVKLMNDA</sequence>
<keyword evidence="5" id="KW-0503">Monooxygenase</keyword>
<dbReference type="InterPro" id="IPR036188">
    <property type="entry name" value="FAD/NAD-bd_sf"/>
</dbReference>
<keyword evidence="3" id="KW-0274">FAD</keyword>
<comment type="cofactor">
    <cofactor evidence="1">
        <name>FAD</name>
        <dbReference type="ChEBI" id="CHEBI:57692"/>
    </cofactor>
</comment>
<evidence type="ECO:0000256" key="2">
    <source>
        <dbReference type="ARBA" id="ARBA00022630"/>
    </source>
</evidence>
<evidence type="ECO:0000256" key="3">
    <source>
        <dbReference type="ARBA" id="ARBA00022827"/>
    </source>
</evidence>
<keyword evidence="8" id="KW-1185">Reference proteome</keyword>
<dbReference type="GO" id="GO:0004497">
    <property type="term" value="F:monooxygenase activity"/>
    <property type="evidence" value="ECO:0007669"/>
    <property type="project" value="UniProtKB-KW"/>
</dbReference>
<protein>
    <submittedName>
        <fullName evidence="7">FAD-dependent urate hydroxylase</fullName>
    </submittedName>
</protein>